<evidence type="ECO:0000313" key="2">
    <source>
        <dbReference type="Proteomes" id="UP000198211"/>
    </source>
</evidence>
<organism evidence="1 2">
    <name type="scientific">Phytophthora megakarya</name>
    <dbReference type="NCBI Taxonomy" id="4795"/>
    <lineage>
        <taxon>Eukaryota</taxon>
        <taxon>Sar</taxon>
        <taxon>Stramenopiles</taxon>
        <taxon>Oomycota</taxon>
        <taxon>Peronosporomycetes</taxon>
        <taxon>Peronosporales</taxon>
        <taxon>Peronosporaceae</taxon>
        <taxon>Phytophthora</taxon>
    </lineage>
</organism>
<protein>
    <submittedName>
        <fullName evidence="1">Uncharacterized protein</fullName>
    </submittedName>
</protein>
<reference evidence="2" key="1">
    <citation type="submission" date="2017-03" db="EMBL/GenBank/DDBJ databases">
        <title>Phytopthora megakarya and P. palmivora, two closely related causual agents of cacao black pod achieved similar genome size and gene model numbers by different mechanisms.</title>
        <authorList>
            <person name="Ali S."/>
            <person name="Shao J."/>
            <person name="Larry D.J."/>
            <person name="Kronmiller B."/>
            <person name="Shen D."/>
            <person name="Strem M.D."/>
            <person name="Melnick R.L."/>
            <person name="Guiltinan M.J."/>
            <person name="Tyler B.M."/>
            <person name="Meinhardt L.W."/>
            <person name="Bailey B.A."/>
        </authorList>
    </citation>
    <scope>NUCLEOTIDE SEQUENCE [LARGE SCALE GENOMIC DNA]</scope>
    <source>
        <strain evidence="2">zdho120</strain>
    </source>
</reference>
<dbReference type="OrthoDB" id="121986at2759"/>
<dbReference type="AlphaFoldDB" id="A0A225VEE1"/>
<proteinExistence type="predicted"/>
<gene>
    <name evidence="1" type="ORF">PHMEG_00024479</name>
</gene>
<evidence type="ECO:0000313" key="1">
    <source>
        <dbReference type="EMBL" id="OWZ03735.1"/>
    </source>
</evidence>
<dbReference type="Proteomes" id="UP000198211">
    <property type="component" value="Unassembled WGS sequence"/>
</dbReference>
<sequence length="120" mass="14128">MKEMWTKYWLQSLPYLRNNTNNRVESNFGKLKRDLDSSSTMKDCLELPMRSEKRMTDEKWVHQGYDHELNLLLQVSTSSVAVIMTPNTNLRCLLGLFVEHHDRMVTINGDLKAYTFSKDK</sequence>
<name>A0A225VEE1_9STRA</name>
<keyword evidence="2" id="KW-1185">Reference proteome</keyword>
<dbReference type="EMBL" id="NBNE01005353">
    <property type="protein sequence ID" value="OWZ03735.1"/>
    <property type="molecule type" value="Genomic_DNA"/>
</dbReference>
<accession>A0A225VEE1</accession>
<comment type="caution">
    <text evidence="1">The sequence shown here is derived from an EMBL/GenBank/DDBJ whole genome shotgun (WGS) entry which is preliminary data.</text>
</comment>